<evidence type="ECO:0000256" key="5">
    <source>
        <dbReference type="ARBA" id="ARBA00023136"/>
    </source>
</evidence>
<keyword evidence="3 6" id="KW-0812">Transmembrane</keyword>
<dbReference type="EMBL" id="CYSA01000018">
    <property type="protein sequence ID" value="CUH65642.1"/>
    <property type="molecule type" value="Genomic_DNA"/>
</dbReference>
<reference evidence="7 8" key="1">
    <citation type="submission" date="2015-09" db="EMBL/GenBank/DDBJ databases">
        <authorList>
            <consortium name="Swine Surveillance"/>
        </authorList>
    </citation>
    <scope>NUCLEOTIDE SEQUENCE [LARGE SCALE GENOMIC DNA]</scope>
    <source>
        <strain evidence="7 8">CECT 4357</strain>
    </source>
</reference>
<proteinExistence type="inferred from homology"/>
<evidence type="ECO:0000256" key="4">
    <source>
        <dbReference type="ARBA" id="ARBA00022989"/>
    </source>
</evidence>
<feature type="transmembrane region" description="Helical" evidence="6">
    <location>
        <begin position="113"/>
        <end position="134"/>
    </location>
</feature>
<evidence type="ECO:0000256" key="1">
    <source>
        <dbReference type="ARBA" id="ARBA00004141"/>
    </source>
</evidence>
<organism evidence="7 8">
    <name type="scientific">Thalassovita gelatinovora</name>
    <name type="common">Thalassobius gelatinovorus</name>
    <dbReference type="NCBI Taxonomy" id="53501"/>
    <lineage>
        <taxon>Bacteria</taxon>
        <taxon>Pseudomonadati</taxon>
        <taxon>Pseudomonadota</taxon>
        <taxon>Alphaproteobacteria</taxon>
        <taxon>Rhodobacterales</taxon>
        <taxon>Roseobacteraceae</taxon>
        <taxon>Thalassovita</taxon>
    </lineage>
</organism>
<dbReference type="PANTHER" id="PTHR31885:SF6">
    <property type="entry name" value="GH04784P"/>
    <property type="match status" value="1"/>
</dbReference>
<dbReference type="GO" id="GO:0016787">
    <property type="term" value="F:hydrolase activity"/>
    <property type="evidence" value="ECO:0007669"/>
    <property type="project" value="TreeGrafter"/>
</dbReference>
<dbReference type="Proteomes" id="UP000051587">
    <property type="component" value="Unassembled WGS sequence"/>
</dbReference>
<feature type="transmembrane region" description="Helical" evidence="6">
    <location>
        <begin position="146"/>
        <end position="163"/>
    </location>
</feature>
<dbReference type="InterPro" id="IPR012506">
    <property type="entry name" value="TMEM86B-like"/>
</dbReference>
<accession>A0A0N7LV91</accession>
<evidence type="ECO:0000313" key="7">
    <source>
        <dbReference type="EMBL" id="CUH65642.1"/>
    </source>
</evidence>
<feature type="transmembrane region" description="Helical" evidence="6">
    <location>
        <begin position="200"/>
        <end position="218"/>
    </location>
</feature>
<feature type="transmembrane region" description="Helical" evidence="6">
    <location>
        <begin position="169"/>
        <end position="188"/>
    </location>
</feature>
<dbReference type="Pfam" id="PF07947">
    <property type="entry name" value="YhhN"/>
    <property type="match status" value="1"/>
</dbReference>
<name>A0A0N7LV91_THAGE</name>
<dbReference type="AlphaFoldDB" id="A0A0N7LV91"/>
<comment type="similarity">
    <text evidence="2">Belongs to the TMEM86 family.</text>
</comment>
<evidence type="ECO:0000256" key="3">
    <source>
        <dbReference type="ARBA" id="ARBA00022692"/>
    </source>
</evidence>
<comment type="subcellular location">
    <subcellularLocation>
        <location evidence="1">Membrane</location>
        <topology evidence="1">Multi-pass membrane protein</topology>
    </subcellularLocation>
</comment>
<dbReference type="RefSeq" id="WP_058262724.1">
    <property type="nucleotide sequence ID" value="NZ_CP051181.1"/>
</dbReference>
<sequence length="219" mass="23112">MMTTAPYGIAPGFLLIGGVLSFAYLIGFCWRGPGAIKTLVKTGAVAVPALGVSLAGAPGWALAGLWACVAGDFLLSRPGEAWLKSGIAAFALGHIFYALALGGGFDPQFGADWIGWAIPLALLLLGLSTEIWLIPHCGSLKGPVRFYVLLILGMGGIAAQLPIPRFPILAGALSFILSDLILSVMLFVLSGGWFGRLAPFLIWFFYYVAQVLLFMGFMG</sequence>
<keyword evidence="5 6" id="KW-0472">Membrane</keyword>
<dbReference type="OrthoDB" id="345840at2"/>
<gene>
    <name evidence="7" type="ORF">TG4357_01975</name>
</gene>
<keyword evidence="4 6" id="KW-1133">Transmembrane helix</keyword>
<feature type="transmembrane region" description="Helical" evidence="6">
    <location>
        <begin position="12"/>
        <end position="33"/>
    </location>
</feature>
<feature type="transmembrane region" description="Helical" evidence="6">
    <location>
        <begin position="45"/>
        <end position="69"/>
    </location>
</feature>
<dbReference type="PANTHER" id="PTHR31885">
    <property type="entry name" value="GH04784P"/>
    <property type="match status" value="1"/>
</dbReference>
<feature type="transmembrane region" description="Helical" evidence="6">
    <location>
        <begin position="81"/>
        <end position="101"/>
    </location>
</feature>
<evidence type="ECO:0000256" key="2">
    <source>
        <dbReference type="ARBA" id="ARBA00007375"/>
    </source>
</evidence>
<dbReference type="GO" id="GO:0016020">
    <property type="term" value="C:membrane"/>
    <property type="evidence" value="ECO:0007669"/>
    <property type="project" value="UniProtKB-SubCell"/>
</dbReference>
<keyword evidence="8" id="KW-1185">Reference proteome</keyword>
<protein>
    <submittedName>
        <fullName evidence="7">YhhN-like protein</fullName>
    </submittedName>
</protein>
<dbReference type="STRING" id="53501.SAMN04488043_11478"/>
<evidence type="ECO:0000313" key="8">
    <source>
        <dbReference type="Proteomes" id="UP000051587"/>
    </source>
</evidence>
<evidence type="ECO:0000256" key="6">
    <source>
        <dbReference type="SAM" id="Phobius"/>
    </source>
</evidence>